<dbReference type="GO" id="GO:0005663">
    <property type="term" value="C:DNA replication factor C complex"/>
    <property type="evidence" value="ECO:0007669"/>
    <property type="project" value="InterPro"/>
</dbReference>
<evidence type="ECO:0000313" key="5">
    <source>
        <dbReference type="Proteomes" id="UP000792457"/>
    </source>
</evidence>
<reference evidence="4" key="2">
    <citation type="submission" date="2017-10" db="EMBL/GenBank/DDBJ databases">
        <title>Ladona fulva Genome sequencing and assembly.</title>
        <authorList>
            <person name="Murali S."/>
            <person name="Richards S."/>
            <person name="Bandaranaike D."/>
            <person name="Bellair M."/>
            <person name="Blankenburg K."/>
            <person name="Chao H."/>
            <person name="Dinh H."/>
            <person name="Doddapaneni H."/>
            <person name="Dugan-Rocha S."/>
            <person name="Elkadiri S."/>
            <person name="Gnanaolivu R."/>
            <person name="Hernandez B."/>
            <person name="Skinner E."/>
            <person name="Javaid M."/>
            <person name="Lee S."/>
            <person name="Li M."/>
            <person name="Ming W."/>
            <person name="Munidasa M."/>
            <person name="Muniz J."/>
            <person name="Nguyen L."/>
            <person name="Hughes D."/>
            <person name="Osuji N."/>
            <person name="Pu L.-L."/>
            <person name="Puazo M."/>
            <person name="Qu C."/>
            <person name="Quiroz J."/>
            <person name="Raj R."/>
            <person name="Weissenberger G."/>
            <person name="Xin Y."/>
            <person name="Zou X."/>
            <person name="Han Y."/>
            <person name="Worley K."/>
            <person name="Muzny D."/>
            <person name="Gibbs R."/>
        </authorList>
    </citation>
    <scope>NUCLEOTIDE SEQUENCE</scope>
    <source>
        <strain evidence="4">Sampled in the wild</strain>
    </source>
</reference>
<dbReference type="GO" id="GO:0005524">
    <property type="term" value="F:ATP binding"/>
    <property type="evidence" value="ECO:0007669"/>
    <property type="project" value="InterPro"/>
</dbReference>
<organism evidence="4 5">
    <name type="scientific">Ladona fulva</name>
    <name type="common">Scarce chaser dragonfly</name>
    <name type="synonym">Libellula fulva</name>
    <dbReference type="NCBI Taxonomy" id="123851"/>
    <lineage>
        <taxon>Eukaryota</taxon>
        <taxon>Metazoa</taxon>
        <taxon>Ecdysozoa</taxon>
        <taxon>Arthropoda</taxon>
        <taxon>Hexapoda</taxon>
        <taxon>Insecta</taxon>
        <taxon>Pterygota</taxon>
        <taxon>Palaeoptera</taxon>
        <taxon>Odonata</taxon>
        <taxon>Epiprocta</taxon>
        <taxon>Anisoptera</taxon>
        <taxon>Libelluloidea</taxon>
        <taxon>Libellulidae</taxon>
        <taxon>Ladona</taxon>
    </lineage>
</organism>
<sequence length="353" mass="39406">MAVERGEPIRTTSICWYVFPCKIKYVDLWTCSSNLIKLFQKWPQDMEDVVVGDVREEKNHIETHHYILGIQVQVTGGFTKSAEFLTCFFSHVINMKEKLDLSAQTAESLAKGDIIQRIIRKDNAWKLLPTQAIFSSVLPGSLMEGHLTAQIDFPAYLGKTSTKGKMERLIQEVTLHSKTTTRATKESMKQDYLSYLRDAIVKPLVDESRGKLATGEGVHNAIEVMHGYSLLREDLDSILELTHFPGSADPMSSVHTKVKSAFTRAYNKEGMLTPYSVTMNVKKKRGAVTDDYGSELEEEEDEEDEGDPLADAMIKVKKATKTSNRGHGRGSRGGGSNSEDGGRRGRGRGKRGK</sequence>
<dbReference type="PANTHER" id="PTHR23389:SF6">
    <property type="entry name" value="REPLICATION FACTOR C SUBUNIT 1"/>
    <property type="match status" value="1"/>
</dbReference>
<reference evidence="4" key="1">
    <citation type="submission" date="2013-04" db="EMBL/GenBank/DDBJ databases">
        <authorList>
            <person name="Qu J."/>
            <person name="Murali S.C."/>
            <person name="Bandaranaike D."/>
            <person name="Bellair M."/>
            <person name="Blankenburg K."/>
            <person name="Chao H."/>
            <person name="Dinh H."/>
            <person name="Doddapaneni H."/>
            <person name="Downs B."/>
            <person name="Dugan-Rocha S."/>
            <person name="Elkadiri S."/>
            <person name="Gnanaolivu R.D."/>
            <person name="Hernandez B."/>
            <person name="Javaid M."/>
            <person name="Jayaseelan J.C."/>
            <person name="Lee S."/>
            <person name="Li M."/>
            <person name="Ming W."/>
            <person name="Munidasa M."/>
            <person name="Muniz J."/>
            <person name="Nguyen L."/>
            <person name="Ongeri F."/>
            <person name="Osuji N."/>
            <person name="Pu L.-L."/>
            <person name="Puazo M."/>
            <person name="Qu C."/>
            <person name="Quiroz J."/>
            <person name="Raj R."/>
            <person name="Weissenberger G."/>
            <person name="Xin Y."/>
            <person name="Zou X."/>
            <person name="Han Y."/>
            <person name="Richards S."/>
            <person name="Worley K."/>
            <person name="Muzny D."/>
            <person name="Gibbs R."/>
        </authorList>
    </citation>
    <scope>NUCLEOTIDE SEQUENCE</scope>
    <source>
        <strain evidence="4">Sampled in the wild</strain>
    </source>
</reference>
<protein>
    <recommendedName>
        <fullName evidence="3">DNA replication factor RFC1 C-terminal domain-containing protein</fullName>
    </recommendedName>
</protein>
<keyword evidence="5" id="KW-1185">Reference proteome</keyword>
<dbReference type="Proteomes" id="UP000792457">
    <property type="component" value="Unassembled WGS sequence"/>
</dbReference>
<dbReference type="AlphaFoldDB" id="A0A8K0KEH8"/>
<evidence type="ECO:0000259" key="3">
    <source>
        <dbReference type="Pfam" id="PF08519"/>
    </source>
</evidence>
<keyword evidence="1" id="KW-0235">DNA replication</keyword>
<feature type="compositionally biased region" description="Basic residues" evidence="2">
    <location>
        <begin position="344"/>
        <end position="353"/>
    </location>
</feature>
<comment type="caution">
    <text evidence="4">The sequence shown here is derived from an EMBL/GenBank/DDBJ whole genome shotgun (WGS) entry which is preliminary data.</text>
</comment>
<feature type="compositionally biased region" description="Basic residues" evidence="2">
    <location>
        <begin position="315"/>
        <end position="330"/>
    </location>
</feature>
<dbReference type="OrthoDB" id="446168at2759"/>
<dbReference type="EMBL" id="KZ308723">
    <property type="protein sequence ID" value="KAG8233507.1"/>
    <property type="molecule type" value="Genomic_DNA"/>
</dbReference>
<dbReference type="GO" id="GO:0005634">
    <property type="term" value="C:nucleus"/>
    <property type="evidence" value="ECO:0007669"/>
    <property type="project" value="TreeGrafter"/>
</dbReference>
<dbReference type="GO" id="GO:0003689">
    <property type="term" value="F:DNA clamp loader activity"/>
    <property type="evidence" value="ECO:0007669"/>
    <property type="project" value="InterPro"/>
</dbReference>
<name>A0A8K0KEH8_LADFU</name>
<dbReference type="InterPro" id="IPR013725">
    <property type="entry name" value="DNA_replication_fac_RFC1_C"/>
</dbReference>
<dbReference type="Pfam" id="PF08519">
    <property type="entry name" value="RFC1"/>
    <property type="match status" value="1"/>
</dbReference>
<dbReference type="SUPFAM" id="SSF48019">
    <property type="entry name" value="post-AAA+ oligomerization domain-like"/>
    <property type="match status" value="1"/>
</dbReference>
<proteinExistence type="predicted"/>
<accession>A0A8K0KEH8</accession>
<evidence type="ECO:0000256" key="1">
    <source>
        <dbReference type="ARBA" id="ARBA00022705"/>
    </source>
</evidence>
<feature type="compositionally biased region" description="Acidic residues" evidence="2">
    <location>
        <begin position="292"/>
        <end position="308"/>
    </location>
</feature>
<dbReference type="Gene3D" id="1.20.272.10">
    <property type="match status" value="1"/>
</dbReference>
<feature type="domain" description="DNA replication factor RFC1 C-terminal" evidence="3">
    <location>
        <begin position="110"/>
        <end position="268"/>
    </location>
</feature>
<dbReference type="GO" id="GO:0006260">
    <property type="term" value="P:DNA replication"/>
    <property type="evidence" value="ECO:0007669"/>
    <property type="project" value="UniProtKB-KW"/>
</dbReference>
<feature type="region of interest" description="Disordered" evidence="2">
    <location>
        <begin position="290"/>
        <end position="353"/>
    </location>
</feature>
<gene>
    <name evidence="4" type="ORF">J437_LFUL011668</name>
</gene>
<evidence type="ECO:0000313" key="4">
    <source>
        <dbReference type="EMBL" id="KAG8233507.1"/>
    </source>
</evidence>
<dbReference type="PANTHER" id="PTHR23389">
    <property type="entry name" value="CHROMOSOME TRANSMISSION FIDELITY FACTOR 18"/>
    <property type="match status" value="1"/>
</dbReference>
<evidence type="ECO:0000256" key="2">
    <source>
        <dbReference type="SAM" id="MobiDB-lite"/>
    </source>
</evidence>
<dbReference type="GO" id="GO:0003677">
    <property type="term" value="F:DNA binding"/>
    <property type="evidence" value="ECO:0007669"/>
    <property type="project" value="InterPro"/>
</dbReference>
<dbReference type="InterPro" id="IPR008921">
    <property type="entry name" value="DNA_pol3_clamp-load_cplx_C"/>
</dbReference>